<keyword evidence="1" id="KW-1133">Transmembrane helix</keyword>
<keyword evidence="3" id="KW-1185">Reference proteome</keyword>
<keyword evidence="1" id="KW-0812">Transmembrane</keyword>
<evidence type="ECO:0000256" key="1">
    <source>
        <dbReference type="SAM" id="Phobius"/>
    </source>
</evidence>
<dbReference type="PANTHER" id="PTHR40031">
    <property type="entry name" value="HYPOTHETICAL MEMBRANE SPANNING PROTEIN"/>
    <property type="match status" value="1"/>
</dbReference>
<keyword evidence="2" id="KW-0378">Hydrolase</keyword>
<feature type="transmembrane region" description="Helical" evidence="1">
    <location>
        <begin position="125"/>
        <end position="145"/>
    </location>
</feature>
<dbReference type="Proteomes" id="UP001165366">
    <property type="component" value="Unassembled WGS sequence"/>
</dbReference>
<dbReference type="InterPro" id="IPR053170">
    <property type="entry name" value="Transcription_regulator"/>
</dbReference>
<reference evidence="2" key="1">
    <citation type="submission" date="2022-01" db="EMBL/GenBank/DDBJ databases">
        <authorList>
            <person name="Wang Y."/>
        </authorList>
    </citation>
    <scope>NUCLEOTIDE SEQUENCE</scope>
    <source>
        <strain evidence="2">WB101</strain>
    </source>
</reference>
<accession>A0ABS9KCR0</accession>
<feature type="transmembrane region" description="Helical" evidence="1">
    <location>
        <begin position="59"/>
        <end position="81"/>
    </location>
</feature>
<evidence type="ECO:0000313" key="3">
    <source>
        <dbReference type="Proteomes" id="UP001165366"/>
    </source>
</evidence>
<comment type="caution">
    <text evidence="2">The sequence shown here is derived from an EMBL/GenBank/DDBJ whole genome shotgun (WGS) entry which is preliminary data.</text>
</comment>
<evidence type="ECO:0000313" key="2">
    <source>
        <dbReference type="EMBL" id="MCG2588640.1"/>
    </source>
</evidence>
<gene>
    <name evidence="2" type="ORF">L6773_08695</name>
</gene>
<dbReference type="PANTHER" id="PTHR40031:SF1">
    <property type="entry name" value="MEMBRANE-BOUND METAL-DEPENDENT HYDROLASE"/>
    <property type="match status" value="1"/>
</dbReference>
<dbReference type="RefSeq" id="WP_237853480.1">
    <property type="nucleotide sequence ID" value="NZ_JAKLWS010000008.1"/>
</dbReference>
<sequence length="335" mass="38063">MDPITHGFIGATASQTVAKPETFRAATFTGFVSAMLADLDVFIPTGSDPLMMLELHRHFTHSIIFIPIGALIATCLTWWFVKKYLTKKEAYLYSFAGYSTAGVFDFITSYGVYLFWPFLDERYSLNIISVFDPLFTLGIILLTGIAFFKKKVYVILAGGWLFLYLSFGYMQQQRAEEAALQLASYKGHDVGRMVLKPTIANQLLWSVRYEADGNLYAAGIRLIPFFEPTIYDGEQAPLLEWEERFSAYEGTTLYRDIRRFSALSDDFLIMHPEQENVIGDGRYSMLPTTLSPLWGIEVDTTNMDQHVTFDAYRDAGSENRQAFLNMLLGRNDGNK</sequence>
<keyword evidence="1" id="KW-0472">Membrane</keyword>
<protein>
    <submittedName>
        <fullName evidence="2">Metal-dependent hydrolase</fullName>
    </submittedName>
</protein>
<dbReference type="EMBL" id="JAKLWS010000008">
    <property type="protein sequence ID" value="MCG2588640.1"/>
    <property type="molecule type" value="Genomic_DNA"/>
</dbReference>
<name>A0ABS9KCR0_9BACT</name>
<feature type="transmembrane region" description="Helical" evidence="1">
    <location>
        <begin position="152"/>
        <end position="170"/>
    </location>
</feature>
<feature type="transmembrane region" description="Helical" evidence="1">
    <location>
        <begin position="90"/>
        <end position="113"/>
    </location>
</feature>
<dbReference type="InterPro" id="IPR007404">
    <property type="entry name" value="YdjM-like"/>
</dbReference>
<proteinExistence type="predicted"/>
<dbReference type="GO" id="GO:0016787">
    <property type="term" value="F:hydrolase activity"/>
    <property type="evidence" value="ECO:0007669"/>
    <property type="project" value="UniProtKB-KW"/>
</dbReference>
<reference evidence="2" key="2">
    <citation type="submission" date="2024-05" db="EMBL/GenBank/DDBJ databases">
        <title>Rhodohalobacter halophilus gen. nov., sp. nov., a moderately halophilic member of the family Balneolaceae.</title>
        <authorList>
            <person name="Xia J."/>
        </authorList>
    </citation>
    <scope>NUCLEOTIDE SEQUENCE</scope>
    <source>
        <strain evidence="2">WB101</strain>
    </source>
</reference>
<dbReference type="Pfam" id="PF04307">
    <property type="entry name" value="YdjM"/>
    <property type="match status" value="1"/>
</dbReference>
<organism evidence="2 3">
    <name type="scientific">Rhodohalobacter sulfatireducens</name>
    <dbReference type="NCBI Taxonomy" id="2911366"/>
    <lineage>
        <taxon>Bacteria</taxon>
        <taxon>Pseudomonadati</taxon>
        <taxon>Balneolota</taxon>
        <taxon>Balneolia</taxon>
        <taxon>Balneolales</taxon>
        <taxon>Balneolaceae</taxon>
        <taxon>Rhodohalobacter</taxon>
    </lineage>
</organism>